<dbReference type="SMART" id="SM00829">
    <property type="entry name" value="PKS_ER"/>
    <property type="match status" value="1"/>
</dbReference>
<dbReference type="SUPFAM" id="SSF51735">
    <property type="entry name" value="NAD(P)-binding Rossmann-fold domains"/>
    <property type="match status" value="1"/>
</dbReference>
<protein>
    <recommendedName>
        <fullName evidence="3">Enoyl reductase (ER) domain-containing protein</fullName>
    </recommendedName>
</protein>
<keyword evidence="5" id="KW-1185">Reference proteome</keyword>
<dbReference type="InterPro" id="IPR020843">
    <property type="entry name" value="ER"/>
</dbReference>
<dbReference type="PANTHER" id="PTHR48106">
    <property type="entry name" value="QUINONE OXIDOREDUCTASE PIG3-RELATED"/>
    <property type="match status" value="1"/>
</dbReference>
<dbReference type="Gene3D" id="3.90.180.10">
    <property type="entry name" value="Medium-chain alcohol dehydrogenases, catalytic domain"/>
    <property type="match status" value="1"/>
</dbReference>
<dbReference type="Gene3D" id="3.40.50.720">
    <property type="entry name" value="NAD(P)-binding Rossmann-like Domain"/>
    <property type="match status" value="1"/>
</dbReference>
<dbReference type="Proteomes" id="UP000031258">
    <property type="component" value="Unassembled WGS sequence"/>
</dbReference>
<evidence type="ECO:0000313" key="5">
    <source>
        <dbReference type="Proteomes" id="UP000031258"/>
    </source>
</evidence>
<keyword evidence="1" id="KW-0521">NADP</keyword>
<dbReference type="GO" id="GO:0016651">
    <property type="term" value="F:oxidoreductase activity, acting on NAD(P)H"/>
    <property type="evidence" value="ECO:0007669"/>
    <property type="project" value="TreeGrafter"/>
</dbReference>
<dbReference type="InterPro" id="IPR014189">
    <property type="entry name" value="Quinone_OxRdtase_PIG3"/>
</dbReference>
<dbReference type="InterPro" id="IPR013154">
    <property type="entry name" value="ADH-like_N"/>
</dbReference>
<evidence type="ECO:0000313" key="4">
    <source>
        <dbReference type="EMBL" id="KIE04858.1"/>
    </source>
</evidence>
<evidence type="ECO:0000256" key="1">
    <source>
        <dbReference type="ARBA" id="ARBA00022857"/>
    </source>
</evidence>
<organism evidence="4 5">
    <name type="scientific">Candidatus Jidaibacter acanthamoebae</name>
    <dbReference type="NCBI Taxonomy" id="86105"/>
    <lineage>
        <taxon>Bacteria</taxon>
        <taxon>Pseudomonadati</taxon>
        <taxon>Pseudomonadota</taxon>
        <taxon>Alphaproteobacteria</taxon>
        <taxon>Rickettsiales</taxon>
        <taxon>Candidatus Midichloriaceae</taxon>
        <taxon>Candidatus Jidaibacter</taxon>
    </lineage>
</organism>
<gene>
    <name evidence="4" type="ORF">NF27_FN00070</name>
</gene>
<dbReference type="InterPro" id="IPR013149">
    <property type="entry name" value="ADH-like_C"/>
</dbReference>
<evidence type="ECO:0000256" key="2">
    <source>
        <dbReference type="ARBA" id="ARBA00023002"/>
    </source>
</evidence>
<dbReference type="InterPro" id="IPR036291">
    <property type="entry name" value="NAD(P)-bd_dom_sf"/>
</dbReference>
<dbReference type="PANTHER" id="PTHR48106:SF8">
    <property type="entry name" value="OS02G0805600 PROTEIN"/>
    <property type="match status" value="1"/>
</dbReference>
<dbReference type="EMBL" id="JSWE01000139">
    <property type="protein sequence ID" value="KIE04858.1"/>
    <property type="molecule type" value="Genomic_DNA"/>
</dbReference>
<sequence>MKLSFMSGNNMKQFQIQSDGSIKLVLTDIPTPKENELLIKVSSIGINRADILQREGLYPAPNGDNVPGLEIAGIIEGTNRKVCALLESGGYSEYVCAKKSQVIFLEEDFDLIQAAALPEALTTVWMALFDCGRIKANKNILIHGGSSGIGSFAIQAAASLGCKVFTSTSNENKFDFCRKLGASFCFNYTTNNFSALIKENGGTDIIVDILGGKYLQENIKSLNKYGKLISLAVMDGSEAKINMGAVLMKNLNIIGTTLRSKPENIKETYIQNVKDILMPFVYSKKITPIIDSIYKFEEVEIAHNKIKSRTHKGKIILKL</sequence>
<dbReference type="NCBIfam" id="TIGR02824">
    <property type="entry name" value="quinone_pig3"/>
    <property type="match status" value="1"/>
</dbReference>
<name>A0A0C1QL63_9RICK</name>
<dbReference type="CDD" id="cd05276">
    <property type="entry name" value="p53_inducible_oxidoreductase"/>
    <property type="match status" value="1"/>
</dbReference>
<proteinExistence type="predicted"/>
<dbReference type="SUPFAM" id="SSF50129">
    <property type="entry name" value="GroES-like"/>
    <property type="match status" value="1"/>
</dbReference>
<accession>A0A0C1QL63</accession>
<dbReference type="Pfam" id="PF00107">
    <property type="entry name" value="ADH_zinc_N"/>
    <property type="match status" value="1"/>
</dbReference>
<dbReference type="GO" id="GO:0070402">
    <property type="term" value="F:NADPH binding"/>
    <property type="evidence" value="ECO:0007669"/>
    <property type="project" value="TreeGrafter"/>
</dbReference>
<reference evidence="4 5" key="1">
    <citation type="submission" date="2014-11" db="EMBL/GenBank/DDBJ databases">
        <title>A Rickettsiales Symbiont of Amoebae With Ancient Features.</title>
        <authorList>
            <person name="Schulz F."/>
            <person name="Martijn J."/>
            <person name="Wascher F."/>
            <person name="Kostanjsek R."/>
            <person name="Ettema T.J."/>
            <person name="Horn M."/>
        </authorList>
    </citation>
    <scope>NUCLEOTIDE SEQUENCE [LARGE SCALE GENOMIC DNA]</scope>
    <source>
        <strain evidence="4 5">UWC36</strain>
    </source>
</reference>
<dbReference type="InterPro" id="IPR011032">
    <property type="entry name" value="GroES-like_sf"/>
</dbReference>
<dbReference type="Pfam" id="PF08240">
    <property type="entry name" value="ADH_N"/>
    <property type="match status" value="1"/>
</dbReference>
<evidence type="ECO:0000259" key="3">
    <source>
        <dbReference type="SMART" id="SM00829"/>
    </source>
</evidence>
<feature type="domain" description="Enoyl reductase (ER)" evidence="3">
    <location>
        <begin position="17"/>
        <end position="317"/>
    </location>
</feature>
<dbReference type="STRING" id="86105.NF27_FN00070"/>
<keyword evidence="2" id="KW-0560">Oxidoreductase</keyword>
<dbReference type="AlphaFoldDB" id="A0A0C1QL63"/>
<comment type="caution">
    <text evidence="4">The sequence shown here is derived from an EMBL/GenBank/DDBJ whole genome shotgun (WGS) entry which is preliminary data.</text>
</comment>